<keyword evidence="1" id="KW-0732">Signal</keyword>
<comment type="caution">
    <text evidence="3">The sequence shown here is derived from an EMBL/GenBank/DDBJ whole genome shotgun (WGS) entry which is preliminary data.</text>
</comment>
<dbReference type="CDD" id="cd07389">
    <property type="entry name" value="MPP_PhoD"/>
    <property type="match status" value="1"/>
</dbReference>
<dbReference type="InterPro" id="IPR038607">
    <property type="entry name" value="PhoD-like_sf"/>
</dbReference>
<dbReference type="InterPro" id="IPR006311">
    <property type="entry name" value="TAT_signal"/>
</dbReference>
<proteinExistence type="predicted"/>
<dbReference type="InterPro" id="IPR029052">
    <property type="entry name" value="Metallo-depent_PP-like"/>
</dbReference>
<dbReference type="Gene3D" id="3.60.21.70">
    <property type="entry name" value="PhoD-like phosphatase"/>
    <property type="match status" value="1"/>
</dbReference>
<dbReference type="PANTHER" id="PTHR43606">
    <property type="entry name" value="PHOSPHATASE, PUTATIVE (AFU_ORTHOLOGUE AFUA_6G08710)-RELATED"/>
    <property type="match status" value="1"/>
</dbReference>
<protein>
    <submittedName>
        <fullName evidence="3">Alkaline phosphatase D</fullName>
    </submittedName>
</protein>
<dbReference type="EMBL" id="QREH01000001">
    <property type="protein sequence ID" value="REE03976.1"/>
    <property type="molecule type" value="Genomic_DNA"/>
</dbReference>
<dbReference type="AlphaFoldDB" id="A0A3D9LEA3"/>
<evidence type="ECO:0000313" key="4">
    <source>
        <dbReference type="Proteomes" id="UP000256727"/>
    </source>
</evidence>
<sequence>METFQNPSRRTLITGLTATALAATLPAAVTAGPAGAAPASPSAAARRTASRLTLPSGIQTGDVTSNSAVLWSRSSGEGRLQAVLHALDADGDRINARGRRRGHGRGRDGEPIRLRGPRATAETDFTARINASGLPTGTTFEIELAFEDEHGRLGELGRGSFSTAPGRKSGGAQSFVWTADTAGQGYGINEEVGGMFGYETMRSFNPDFFLHAGDTVYADGPIAETMEEPDGTIWRNLVTEEVSKVAETLTEYRGRHRYNLMDANIRAMYAEVPVIATWDDHETTNNWWAGETLADERYTVTDVNTLAARGRRAWQEYQPIADRRAMSRGTGFEPARIYRKIERGPELDVFVLDMRTHKGENTDGMEPHATEILGEEQLTWLLRELKTSKATWKVILADLPLGIIVPDGPGQESISNADPGTPLGRELELARLLSGIKRQRSKNIVFLTGDVHYCAAHHYSPERAAFKDFNPFWEFVAGPINAGSFGPNEMDATFGPHVDFQKAGPALASPRGGKGQFFGRVEIAPSGEEFTVELIDATGAVQYTRTLTPER</sequence>
<evidence type="ECO:0000256" key="1">
    <source>
        <dbReference type="SAM" id="SignalP"/>
    </source>
</evidence>
<dbReference type="PROSITE" id="PS51318">
    <property type="entry name" value="TAT"/>
    <property type="match status" value="1"/>
</dbReference>
<dbReference type="Pfam" id="PF09423">
    <property type="entry name" value="PhoD"/>
    <property type="match status" value="1"/>
</dbReference>
<dbReference type="InterPro" id="IPR018946">
    <property type="entry name" value="PhoD-like_MPP"/>
</dbReference>
<feature type="signal peptide" evidence="1">
    <location>
        <begin position="1"/>
        <end position="36"/>
    </location>
</feature>
<dbReference type="OrthoDB" id="3497025at2"/>
<evidence type="ECO:0000259" key="2">
    <source>
        <dbReference type="Pfam" id="PF09423"/>
    </source>
</evidence>
<name>A0A3D9LEA3_9MICC</name>
<dbReference type="SUPFAM" id="SSF56300">
    <property type="entry name" value="Metallo-dependent phosphatases"/>
    <property type="match status" value="1"/>
</dbReference>
<evidence type="ECO:0000313" key="3">
    <source>
        <dbReference type="EMBL" id="REE03976.1"/>
    </source>
</evidence>
<dbReference type="PANTHER" id="PTHR43606:SF1">
    <property type="entry name" value="PHOD-LIKE PHOSPHATASE METALLOPHOSPHATASE DOMAIN-CONTAINING PROTEIN"/>
    <property type="match status" value="1"/>
</dbReference>
<reference evidence="3 4" key="1">
    <citation type="submission" date="2018-07" db="EMBL/GenBank/DDBJ databases">
        <title>Sequencing the genomes of 1000 actinobacteria strains.</title>
        <authorList>
            <person name="Klenk H.-P."/>
        </authorList>
    </citation>
    <scope>NUCLEOTIDE SEQUENCE [LARGE SCALE GENOMIC DNA]</scope>
    <source>
        <strain evidence="3 4">DSM 14442</strain>
    </source>
</reference>
<dbReference type="InterPro" id="IPR052900">
    <property type="entry name" value="Phospholipid_Metab_Enz"/>
</dbReference>
<keyword evidence="4" id="KW-1185">Reference proteome</keyword>
<dbReference type="Proteomes" id="UP000256727">
    <property type="component" value="Unassembled WGS sequence"/>
</dbReference>
<accession>A0A3D9LEA3</accession>
<organism evidence="3 4">
    <name type="scientific">Citricoccus muralis</name>
    <dbReference type="NCBI Taxonomy" id="169134"/>
    <lineage>
        <taxon>Bacteria</taxon>
        <taxon>Bacillati</taxon>
        <taxon>Actinomycetota</taxon>
        <taxon>Actinomycetes</taxon>
        <taxon>Micrococcales</taxon>
        <taxon>Micrococcaceae</taxon>
        <taxon>Citricoccus</taxon>
    </lineage>
</organism>
<dbReference type="RefSeq" id="WP_115931997.1">
    <property type="nucleotide sequence ID" value="NZ_QREH01000001.1"/>
</dbReference>
<gene>
    <name evidence="3" type="ORF">C8E99_1800</name>
</gene>
<feature type="domain" description="PhoD-like phosphatase metallophosphatase" evidence="2">
    <location>
        <begin position="177"/>
        <end position="532"/>
    </location>
</feature>
<feature type="chain" id="PRO_5017655789" evidence="1">
    <location>
        <begin position="37"/>
        <end position="551"/>
    </location>
</feature>